<accession>A0A9N7TNA8</accession>
<reference evidence="2" key="1">
    <citation type="submission" date="2020-03" db="EMBL/GenBank/DDBJ databases">
        <authorList>
            <person name="Weist P."/>
        </authorList>
    </citation>
    <scope>NUCLEOTIDE SEQUENCE</scope>
</reference>
<name>A0A9N7TNA8_PLEPL</name>
<proteinExistence type="predicted"/>
<gene>
    <name evidence="2" type="ORF">PLEPLA_LOCUS3936</name>
</gene>
<dbReference type="Proteomes" id="UP001153269">
    <property type="component" value="Unassembled WGS sequence"/>
</dbReference>
<evidence type="ECO:0000313" key="3">
    <source>
        <dbReference type="Proteomes" id="UP001153269"/>
    </source>
</evidence>
<protein>
    <submittedName>
        <fullName evidence="2">Uncharacterized protein</fullName>
    </submittedName>
</protein>
<dbReference type="AlphaFoldDB" id="A0A9N7TNA8"/>
<evidence type="ECO:0000256" key="1">
    <source>
        <dbReference type="SAM" id="MobiDB-lite"/>
    </source>
</evidence>
<organism evidence="2 3">
    <name type="scientific">Pleuronectes platessa</name>
    <name type="common">European plaice</name>
    <dbReference type="NCBI Taxonomy" id="8262"/>
    <lineage>
        <taxon>Eukaryota</taxon>
        <taxon>Metazoa</taxon>
        <taxon>Chordata</taxon>
        <taxon>Craniata</taxon>
        <taxon>Vertebrata</taxon>
        <taxon>Euteleostomi</taxon>
        <taxon>Actinopterygii</taxon>
        <taxon>Neopterygii</taxon>
        <taxon>Teleostei</taxon>
        <taxon>Neoteleostei</taxon>
        <taxon>Acanthomorphata</taxon>
        <taxon>Carangaria</taxon>
        <taxon>Pleuronectiformes</taxon>
        <taxon>Pleuronectoidei</taxon>
        <taxon>Pleuronectidae</taxon>
        <taxon>Pleuronectes</taxon>
    </lineage>
</organism>
<evidence type="ECO:0000313" key="2">
    <source>
        <dbReference type="EMBL" id="CAB1416180.1"/>
    </source>
</evidence>
<keyword evidence="3" id="KW-1185">Reference proteome</keyword>
<sequence>MWMLDGKKEQKLNVNDLAGGSEGAVIQDFLRFSGLPVLRLVSGKSGEMTAFWMEASKLPSLCFQFPPALSFFLFSSGSDEEEFVDVPDDTDARVYVTAAELSSLERRCSEENEPNTHWVLAQRDRSSEEEGGSCQKRCSILWDGFRASRGAGQCLVVRLSASPSVGQNTQRLRWEEYWCRPQLTDDRKKDSLLPPQPTDVPSQGDLRDLGSVLKRRANDALQSPRDFAGGFLKEYLPYLLNSAAMRSWC</sequence>
<feature type="region of interest" description="Disordered" evidence="1">
    <location>
        <begin position="187"/>
        <end position="206"/>
    </location>
</feature>
<dbReference type="EMBL" id="CADEAL010000194">
    <property type="protein sequence ID" value="CAB1416180.1"/>
    <property type="molecule type" value="Genomic_DNA"/>
</dbReference>
<comment type="caution">
    <text evidence="2">The sequence shown here is derived from an EMBL/GenBank/DDBJ whole genome shotgun (WGS) entry which is preliminary data.</text>
</comment>